<sequence>MGKLIDDPTLRNRTFVFADRSAAGKRLAEMLWDYEGKTFRLFAIPAGGVPVAAEIARALAVPLDLIIVRKIQFPWTTEAGFGAIDPDGVPLFNEMLLSRMPLTPEQISAQIAKTEANLKERERILRGGRPYPDLAGETVMVVDDGLASGYTMQAAVRFLKKKGAARLIVAVPTALDRAAQTLLSLVDLLVCPNIRSGLSFAVAEAYENWYDVDQQEVLDVLAGLAPPQV</sequence>
<dbReference type="Pfam" id="PF00156">
    <property type="entry name" value="Pribosyltran"/>
    <property type="match status" value="1"/>
</dbReference>
<evidence type="ECO:0000313" key="2">
    <source>
        <dbReference type="EMBL" id="HGF33203.1"/>
    </source>
</evidence>
<dbReference type="CDD" id="cd06223">
    <property type="entry name" value="PRTases_typeI"/>
    <property type="match status" value="1"/>
</dbReference>
<dbReference type="InterPro" id="IPR000836">
    <property type="entry name" value="PRTase_dom"/>
</dbReference>
<comment type="caution">
    <text evidence="2">The sequence shown here is derived from an EMBL/GenBank/DDBJ whole genome shotgun (WGS) entry which is preliminary data.</text>
</comment>
<dbReference type="GO" id="GO:0016757">
    <property type="term" value="F:glycosyltransferase activity"/>
    <property type="evidence" value="ECO:0007669"/>
    <property type="project" value="UniProtKB-KW"/>
</dbReference>
<gene>
    <name evidence="2" type="ORF">ENW96_02295</name>
</gene>
<dbReference type="EMBL" id="DTMF01000057">
    <property type="protein sequence ID" value="HGF33203.1"/>
    <property type="molecule type" value="Genomic_DNA"/>
</dbReference>
<dbReference type="Gene3D" id="3.40.50.2020">
    <property type="match status" value="1"/>
</dbReference>
<reference evidence="2" key="1">
    <citation type="journal article" date="2020" name="mSystems">
        <title>Genome- and Community-Level Interaction Insights into Carbon Utilization and Element Cycling Functions of Hydrothermarchaeota in Hydrothermal Sediment.</title>
        <authorList>
            <person name="Zhou Z."/>
            <person name="Liu Y."/>
            <person name="Xu W."/>
            <person name="Pan J."/>
            <person name="Luo Z.H."/>
            <person name="Li M."/>
        </authorList>
    </citation>
    <scope>NUCLEOTIDE SEQUENCE [LARGE SCALE GENOMIC DNA]</scope>
    <source>
        <strain evidence="2">SpSt-897</strain>
    </source>
</reference>
<keyword evidence="2" id="KW-0808">Transferase</keyword>
<dbReference type="SUPFAM" id="SSF53271">
    <property type="entry name" value="PRTase-like"/>
    <property type="match status" value="1"/>
</dbReference>
<proteinExistence type="predicted"/>
<accession>A0A7C3UXJ9</accession>
<feature type="domain" description="Phosphoribosyltransferase" evidence="1">
    <location>
        <begin position="25"/>
        <end position="191"/>
    </location>
</feature>
<evidence type="ECO:0000259" key="1">
    <source>
        <dbReference type="Pfam" id="PF00156"/>
    </source>
</evidence>
<name>A0A7C3UXJ9_9BACT</name>
<dbReference type="AlphaFoldDB" id="A0A7C3UXJ9"/>
<organism evidence="2">
    <name type="scientific">Desulfobacca acetoxidans</name>
    <dbReference type="NCBI Taxonomy" id="60893"/>
    <lineage>
        <taxon>Bacteria</taxon>
        <taxon>Pseudomonadati</taxon>
        <taxon>Thermodesulfobacteriota</taxon>
        <taxon>Desulfobaccia</taxon>
        <taxon>Desulfobaccales</taxon>
        <taxon>Desulfobaccaceae</taxon>
        <taxon>Desulfobacca</taxon>
    </lineage>
</organism>
<dbReference type="InterPro" id="IPR029057">
    <property type="entry name" value="PRTase-like"/>
</dbReference>
<dbReference type="Gene3D" id="3.30.1310.20">
    <property type="entry name" value="PRTase-like"/>
    <property type="match status" value="1"/>
</dbReference>
<protein>
    <submittedName>
        <fullName evidence="2">Phosphoribosyltransferase</fullName>
    </submittedName>
</protein>
<keyword evidence="2" id="KW-0328">Glycosyltransferase</keyword>